<evidence type="ECO:0008006" key="3">
    <source>
        <dbReference type="Google" id="ProtNLM"/>
    </source>
</evidence>
<evidence type="ECO:0000313" key="1">
    <source>
        <dbReference type="EMBL" id="MDV5167620.1"/>
    </source>
</evidence>
<protein>
    <recommendedName>
        <fullName evidence="3">DUF4176 domain-containing protein</fullName>
    </recommendedName>
</protein>
<dbReference type="Proteomes" id="UP001186452">
    <property type="component" value="Unassembled WGS sequence"/>
</dbReference>
<reference evidence="1 2" key="1">
    <citation type="submission" date="2023-10" db="EMBL/GenBank/DDBJ databases">
        <title>Marine bacteria isolated from horseshoe crab.</title>
        <authorList>
            <person name="Cheng T.H."/>
        </authorList>
    </citation>
    <scope>NUCLEOTIDE SEQUENCE [LARGE SCALE GENOMIC DNA]</scope>
    <source>
        <strain evidence="1 2">HSC6</strain>
    </source>
</reference>
<proteinExistence type="predicted"/>
<gene>
    <name evidence="1" type="ORF">R2X38_01245</name>
</gene>
<dbReference type="EMBL" id="JAWJZI010000001">
    <property type="protein sequence ID" value="MDV5167620.1"/>
    <property type="molecule type" value="Genomic_DNA"/>
</dbReference>
<sequence length="156" mass="18041">MFFKIIGTFEVTEVNLDNVRQQLTALNLKADKMRIVTVSALDEDVLESCTSTEGECFYNSYMNVIYGKGDRYVLGYRCGEEVVDHAIIRKGDKYYDPTLQAEGDFKEYQYAVMTEFTVFDMMKHAKSNKDFPPDVDYIFSKAGKFKNVIDVERLKK</sequence>
<evidence type="ECO:0000313" key="2">
    <source>
        <dbReference type="Proteomes" id="UP001186452"/>
    </source>
</evidence>
<name>A0ABU3ZC05_9GAMM</name>
<accession>A0ABU3ZC05</accession>
<keyword evidence="2" id="KW-1185">Reference proteome</keyword>
<dbReference type="RefSeq" id="WP_317520182.1">
    <property type="nucleotide sequence ID" value="NZ_JAWJZI010000001.1"/>
</dbReference>
<comment type="caution">
    <text evidence="1">The sequence shown here is derived from an EMBL/GenBank/DDBJ whole genome shotgun (WGS) entry which is preliminary data.</text>
</comment>
<organism evidence="1 2">
    <name type="scientific">Photobacterium rosenbergii</name>
    <dbReference type="NCBI Taxonomy" id="294936"/>
    <lineage>
        <taxon>Bacteria</taxon>
        <taxon>Pseudomonadati</taxon>
        <taxon>Pseudomonadota</taxon>
        <taxon>Gammaproteobacteria</taxon>
        <taxon>Vibrionales</taxon>
        <taxon>Vibrionaceae</taxon>
        <taxon>Photobacterium</taxon>
    </lineage>
</organism>